<evidence type="ECO:0000313" key="2">
    <source>
        <dbReference type="EMBL" id="MVN88525.1"/>
    </source>
</evidence>
<dbReference type="AlphaFoldDB" id="A0A7C9M8E8"/>
<comment type="caution">
    <text evidence="2">The sequence shown here is derived from an EMBL/GenBank/DDBJ whole genome shotgun (WGS) entry which is preliminary data.</text>
</comment>
<dbReference type="EMBL" id="WQLB01000029">
    <property type="protein sequence ID" value="MVN88525.1"/>
    <property type="molecule type" value="Genomic_DNA"/>
</dbReference>
<feature type="compositionally biased region" description="Low complexity" evidence="1">
    <location>
        <begin position="165"/>
        <end position="177"/>
    </location>
</feature>
<keyword evidence="3" id="KW-1185">Reference proteome</keyword>
<evidence type="ECO:0000256" key="1">
    <source>
        <dbReference type="SAM" id="MobiDB-lite"/>
    </source>
</evidence>
<feature type="region of interest" description="Disordered" evidence="1">
    <location>
        <begin position="147"/>
        <end position="177"/>
    </location>
</feature>
<proteinExistence type="predicted"/>
<dbReference type="Proteomes" id="UP000483286">
    <property type="component" value="Unassembled WGS sequence"/>
</dbReference>
<organism evidence="2 3">
    <name type="scientific">Deinococcus arboris</name>
    <dbReference type="NCBI Taxonomy" id="2682977"/>
    <lineage>
        <taxon>Bacteria</taxon>
        <taxon>Thermotogati</taxon>
        <taxon>Deinococcota</taxon>
        <taxon>Deinococci</taxon>
        <taxon>Deinococcales</taxon>
        <taxon>Deinococcaceae</taxon>
        <taxon>Deinococcus</taxon>
    </lineage>
</organism>
<evidence type="ECO:0000313" key="3">
    <source>
        <dbReference type="Proteomes" id="UP000483286"/>
    </source>
</evidence>
<gene>
    <name evidence="2" type="ORF">GO986_17440</name>
</gene>
<dbReference type="RefSeq" id="WP_157460585.1">
    <property type="nucleotide sequence ID" value="NZ_WQLB01000029.1"/>
</dbReference>
<protein>
    <submittedName>
        <fullName evidence="2">Uncharacterized protein</fullName>
    </submittedName>
</protein>
<name>A0A7C9M8E8_9DEIO</name>
<reference evidence="2 3" key="1">
    <citation type="submission" date="2019-12" db="EMBL/GenBank/DDBJ databases">
        <title>Deinococcus sp. HMF7620 Genome sequencing and assembly.</title>
        <authorList>
            <person name="Kang H."/>
            <person name="Kim H."/>
            <person name="Joh K."/>
        </authorList>
    </citation>
    <scope>NUCLEOTIDE SEQUENCE [LARGE SCALE GENOMIC DNA]</scope>
    <source>
        <strain evidence="2 3">HMF7620</strain>
    </source>
</reference>
<sequence>MVQVPTTTPHFNESRLFGPTAARLLMHVSVQISEAALKHDKIFDGLRAAGFTSGGVEQCGDRLTISGTWPSDVGSGIEALAGLAADLGHVRLVGRTPVGDAASNLVWRKYRVTITEGGWIHGPICHTQAEMRRLVKEVEARGDRVEVEERWLDDQGAGPTDGARRVSAPRAASAPSE</sequence>
<accession>A0A7C9M8E8</accession>